<evidence type="ECO:0000313" key="3">
    <source>
        <dbReference type="Proteomes" id="UP000830158"/>
    </source>
</evidence>
<dbReference type="RefSeq" id="WP_162831152.1">
    <property type="nucleotide sequence ID" value="NZ_CP091196.1"/>
</dbReference>
<protein>
    <submittedName>
        <fullName evidence="2">Uncharacterized protein</fullName>
    </submittedName>
</protein>
<sequence length="213" mass="22925">MGAGGSFPSPIDEVTTSCTPPGVERITPFVLGAVLLLLPDAAEIAVPGLISLKRKVQEQDQRLERAEYQQAQLLHSVSMMAAQVNTSVNVGVVPEVLYGLAAKAGSTALDGSVDSASKGELDDREPLIDELRARAQELSDAKHRANRVAVSAEADSDADKKLVLWAKQYRREIDGLTQELNRITSAPDVYDSEYLRAVLVAARQILSLVSTDD</sequence>
<reference evidence="2" key="1">
    <citation type="submission" date="2022-01" db="EMBL/GenBank/DDBJ databases">
        <title>PSI-footprinting approach for the identification of protein synthesis inhibitor producers.</title>
        <authorList>
            <person name="Handel F."/>
            <person name="Kulik A."/>
            <person name="Wex K.W."/>
            <person name="Berscheid A."/>
            <person name="Saur J.S."/>
            <person name="Winkler A."/>
            <person name="Wibberg D."/>
            <person name="Kalinowski J."/>
            <person name="Broetz-Oesterhelt H."/>
            <person name="Mast Y."/>
        </authorList>
    </citation>
    <scope>NUCLEOTIDE SEQUENCE</scope>
    <source>
        <strain evidence="2">KNN 49.3e</strain>
    </source>
</reference>
<gene>
    <name evidence="2" type="ORF">L1857_09235</name>
</gene>
<feature type="coiled-coil region" evidence="1">
    <location>
        <begin position="128"/>
        <end position="186"/>
    </location>
</feature>
<keyword evidence="1" id="KW-0175">Coiled coil</keyword>
<proteinExistence type="predicted"/>
<dbReference type="EMBL" id="CP091196">
    <property type="protein sequence ID" value="UQS22987.1"/>
    <property type="molecule type" value="Genomic_DNA"/>
</dbReference>
<dbReference type="Proteomes" id="UP000830158">
    <property type="component" value="Chromosome"/>
</dbReference>
<evidence type="ECO:0000256" key="1">
    <source>
        <dbReference type="SAM" id="Coils"/>
    </source>
</evidence>
<name>A0ABY4NSF7_9PSEU</name>
<evidence type="ECO:0000313" key="2">
    <source>
        <dbReference type="EMBL" id="UQS22987.1"/>
    </source>
</evidence>
<organism evidence="2 3">
    <name type="scientific">Amycolatopsis thermalba</name>
    <dbReference type="NCBI Taxonomy" id="944492"/>
    <lineage>
        <taxon>Bacteria</taxon>
        <taxon>Bacillati</taxon>
        <taxon>Actinomycetota</taxon>
        <taxon>Actinomycetes</taxon>
        <taxon>Pseudonocardiales</taxon>
        <taxon>Pseudonocardiaceae</taxon>
        <taxon>Amycolatopsis</taxon>
    </lineage>
</organism>
<keyword evidence="3" id="KW-1185">Reference proteome</keyword>
<accession>A0ABY4NSF7</accession>